<accession>A0A2M6K7T9</accession>
<dbReference type="Pfam" id="PF00534">
    <property type="entry name" value="Glycos_transf_1"/>
    <property type="match status" value="1"/>
</dbReference>
<gene>
    <name evidence="3" type="ORF">COV49_04335</name>
</gene>
<feature type="non-terminal residue" evidence="3">
    <location>
        <position position="347"/>
    </location>
</feature>
<feature type="domain" description="Glycosyltransferase subfamily 4-like N-terminal" evidence="2">
    <location>
        <begin position="49"/>
        <end position="163"/>
    </location>
</feature>
<dbReference type="Pfam" id="PF13439">
    <property type="entry name" value="Glyco_transf_4"/>
    <property type="match status" value="1"/>
</dbReference>
<feature type="domain" description="Glycosyl transferase family 1" evidence="1">
    <location>
        <begin position="175"/>
        <end position="332"/>
    </location>
</feature>
<dbReference type="InterPro" id="IPR028098">
    <property type="entry name" value="Glyco_trans_4-like_N"/>
</dbReference>
<evidence type="ECO:0000313" key="3">
    <source>
        <dbReference type="EMBL" id="PIR12731.1"/>
    </source>
</evidence>
<dbReference type="Proteomes" id="UP000230869">
    <property type="component" value="Unassembled WGS sequence"/>
</dbReference>
<dbReference type="EMBL" id="PCWW01000073">
    <property type="protein sequence ID" value="PIR12731.1"/>
    <property type="molecule type" value="Genomic_DNA"/>
</dbReference>
<dbReference type="GO" id="GO:0016757">
    <property type="term" value="F:glycosyltransferase activity"/>
    <property type="evidence" value="ECO:0007669"/>
    <property type="project" value="InterPro"/>
</dbReference>
<evidence type="ECO:0000313" key="4">
    <source>
        <dbReference type="Proteomes" id="UP000230869"/>
    </source>
</evidence>
<proteinExistence type="predicted"/>
<dbReference type="PANTHER" id="PTHR12526">
    <property type="entry name" value="GLYCOSYLTRANSFERASE"/>
    <property type="match status" value="1"/>
</dbReference>
<dbReference type="InterPro" id="IPR001296">
    <property type="entry name" value="Glyco_trans_1"/>
</dbReference>
<dbReference type="CDD" id="cd03801">
    <property type="entry name" value="GT4_PimA-like"/>
    <property type="match status" value="1"/>
</dbReference>
<dbReference type="SUPFAM" id="SSF53756">
    <property type="entry name" value="UDP-Glycosyltransferase/glycogen phosphorylase"/>
    <property type="match status" value="1"/>
</dbReference>
<dbReference type="Gene3D" id="3.40.50.2000">
    <property type="entry name" value="Glycogen Phosphorylase B"/>
    <property type="match status" value="2"/>
</dbReference>
<organism evidence="3 4">
    <name type="scientific">Candidatus Falkowbacteria bacterium CG11_big_fil_rev_8_21_14_0_20_39_10</name>
    <dbReference type="NCBI Taxonomy" id="1974570"/>
    <lineage>
        <taxon>Bacteria</taxon>
        <taxon>Candidatus Falkowiibacteriota</taxon>
    </lineage>
</organism>
<reference evidence="3 4" key="1">
    <citation type="submission" date="2017-09" db="EMBL/GenBank/DDBJ databases">
        <title>Depth-based differentiation of microbial function through sediment-hosted aquifers and enrichment of novel symbionts in the deep terrestrial subsurface.</title>
        <authorList>
            <person name="Probst A.J."/>
            <person name="Ladd B."/>
            <person name="Jarett J.K."/>
            <person name="Geller-Mcgrath D.E."/>
            <person name="Sieber C.M."/>
            <person name="Emerson J.B."/>
            <person name="Anantharaman K."/>
            <person name="Thomas B.C."/>
            <person name="Malmstrom R."/>
            <person name="Stieglmeier M."/>
            <person name="Klingl A."/>
            <person name="Woyke T."/>
            <person name="Ryan C.M."/>
            <person name="Banfield J.F."/>
        </authorList>
    </citation>
    <scope>NUCLEOTIDE SEQUENCE [LARGE SCALE GENOMIC DNA]</scope>
    <source>
        <strain evidence="3">CG11_big_fil_rev_8_21_14_0_20_39_10</strain>
    </source>
</reference>
<evidence type="ECO:0000259" key="1">
    <source>
        <dbReference type="Pfam" id="PF00534"/>
    </source>
</evidence>
<evidence type="ECO:0008006" key="5">
    <source>
        <dbReference type="Google" id="ProtNLM"/>
    </source>
</evidence>
<sequence length="347" mass="39504">MFKILSLSLDPKILESNSSAQRRQVEYSSLTDELNILVFSRGEKQTTGNLNIYPVNQPNKILKLLKGFVLAKKIIREKKINLITVQDQYFLALLGLFLSKKFKIGLELQIHGFEKFIGVRKVIANYVLPRADSIRVVSQRLKKRMVEEFGVEREKITVVPIFVESGIRNQESGDRRDNKKFIFLTIGRLAPVKNIGMQIEAMAEVIKKYSNTELWIVGEGELRKKLKVRSQKLGIKKNVKFLGWQNNVIKFYEQADVFMLTSNSEGWPLVIVEAASHSLPIIMTDTGSAGELVKDQESSLVIPVGAQKELEKVMIKLIEDRNLREKLGRAAHEAVLKLPGKQEIFNL</sequence>
<dbReference type="AlphaFoldDB" id="A0A2M6K7T9"/>
<name>A0A2M6K7T9_9BACT</name>
<protein>
    <recommendedName>
        <fullName evidence="5">Glycosyl transferase family 1 domain-containing protein</fullName>
    </recommendedName>
</protein>
<evidence type="ECO:0000259" key="2">
    <source>
        <dbReference type="Pfam" id="PF13439"/>
    </source>
</evidence>
<comment type="caution">
    <text evidence="3">The sequence shown here is derived from an EMBL/GenBank/DDBJ whole genome shotgun (WGS) entry which is preliminary data.</text>
</comment>